<sequence length="146" mass="16440">MKYFPCNKVTLINYLPVCQSYSVSDAVKILLTVVVNESGFSSLEDSLLSMENLDRSSPELWPEKFPGMSDFINSFSPTSTTKPPYSKVFSAEDTNYLHQLATLSTAGLISKVKDLHDIAYQLGVEESKEMTRGKYLNLFNKPRRPT</sequence>
<comment type="similarity">
    <text evidence="1">Belongs to the lin-52 family.</text>
</comment>
<dbReference type="AlphaFoldDB" id="A0AAN7PDP3"/>
<evidence type="ECO:0000313" key="2">
    <source>
        <dbReference type="EMBL" id="KAK4886315.1"/>
    </source>
</evidence>
<keyword evidence="3" id="KW-1185">Reference proteome</keyword>
<evidence type="ECO:0000256" key="1">
    <source>
        <dbReference type="ARBA" id="ARBA00005456"/>
    </source>
</evidence>
<comment type="caution">
    <text evidence="2">The sequence shown here is derived from an EMBL/GenBank/DDBJ whole genome shotgun (WGS) entry which is preliminary data.</text>
</comment>
<name>A0AAN7PDP3_9COLE</name>
<dbReference type="Pfam" id="PF10044">
    <property type="entry name" value="LIN52"/>
    <property type="match status" value="1"/>
</dbReference>
<protein>
    <submittedName>
        <fullName evidence="2">Uncharacterized protein</fullName>
    </submittedName>
</protein>
<accession>A0AAN7PDP3</accession>
<gene>
    <name evidence="2" type="ORF">RN001_002586</name>
</gene>
<reference evidence="3" key="1">
    <citation type="submission" date="2023-01" db="EMBL/GenBank/DDBJ databases">
        <title>Key to firefly adult light organ development and bioluminescence: homeobox transcription factors regulate luciferase expression and transportation to peroxisome.</title>
        <authorList>
            <person name="Fu X."/>
        </authorList>
    </citation>
    <scope>NUCLEOTIDE SEQUENCE [LARGE SCALE GENOMIC DNA]</scope>
</reference>
<organism evidence="2 3">
    <name type="scientific">Aquatica leii</name>
    <dbReference type="NCBI Taxonomy" id="1421715"/>
    <lineage>
        <taxon>Eukaryota</taxon>
        <taxon>Metazoa</taxon>
        <taxon>Ecdysozoa</taxon>
        <taxon>Arthropoda</taxon>
        <taxon>Hexapoda</taxon>
        <taxon>Insecta</taxon>
        <taxon>Pterygota</taxon>
        <taxon>Neoptera</taxon>
        <taxon>Endopterygota</taxon>
        <taxon>Coleoptera</taxon>
        <taxon>Polyphaga</taxon>
        <taxon>Elateriformia</taxon>
        <taxon>Elateroidea</taxon>
        <taxon>Lampyridae</taxon>
        <taxon>Luciolinae</taxon>
        <taxon>Aquatica</taxon>
    </lineage>
</organism>
<evidence type="ECO:0000313" key="3">
    <source>
        <dbReference type="Proteomes" id="UP001353858"/>
    </source>
</evidence>
<dbReference type="InterPro" id="IPR018737">
    <property type="entry name" value="DREAM_LIN52"/>
</dbReference>
<dbReference type="PANTHER" id="PTHR31489:SF2">
    <property type="entry name" value="PROTEIN LIN-52 HOMOLOG"/>
    <property type="match status" value="1"/>
</dbReference>
<proteinExistence type="inferred from homology"/>
<dbReference type="GO" id="GO:0006355">
    <property type="term" value="P:regulation of DNA-templated transcription"/>
    <property type="evidence" value="ECO:0007669"/>
    <property type="project" value="InterPro"/>
</dbReference>
<dbReference type="Proteomes" id="UP001353858">
    <property type="component" value="Unassembled WGS sequence"/>
</dbReference>
<dbReference type="GO" id="GO:0070176">
    <property type="term" value="C:DRM complex"/>
    <property type="evidence" value="ECO:0007669"/>
    <property type="project" value="InterPro"/>
</dbReference>
<dbReference type="EMBL" id="JARPUR010000001">
    <property type="protein sequence ID" value="KAK4886315.1"/>
    <property type="molecule type" value="Genomic_DNA"/>
</dbReference>
<dbReference type="PANTHER" id="PTHR31489">
    <property type="entry name" value="LIN52 FAMILY MEMBER"/>
    <property type="match status" value="1"/>
</dbReference>